<dbReference type="Gene3D" id="3.40.50.300">
    <property type="entry name" value="P-loop containing nucleotide triphosphate hydrolases"/>
    <property type="match status" value="2"/>
</dbReference>
<dbReference type="Proteomes" id="UP000657372">
    <property type="component" value="Unassembled WGS sequence"/>
</dbReference>
<dbReference type="InterPro" id="IPR013563">
    <property type="entry name" value="Oligopep_ABC_C"/>
</dbReference>
<dbReference type="CDD" id="cd03257">
    <property type="entry name" value="ABC_NikE_OppD_transporters"/>
    <property type="match status" value="2"/>
</dbReference>
<dbReference type="EMBL" id="JADOEL010000004">
    <property type="protein sequence ID" value="MBF8177381.1"/>
    <property type="molecule type" value="Genomic_DNA"/>
</dbReference>
<dbReference type="PANTHER" id="PTHR43776">
    <property type="entry name" value="TRANSPORT ATP-BINDING PROTEIN"/>
    <property type="match status" value="1"/>
</dbReference>
<feature type="domain" description="ABC transporter" evidence="6">
    <location>
        <begin position="303"/>
        <end position="547"/>
    </location>
</feature>
<dbReference type="InterPro" id="IPR003593">
    <property type="entry name" value="AAA+_ATPase"/>
</dbReference>
<keyword evidence="3" id="KW-0547">Nucleotide-binding</keyword>
<gene>
    <name evidence="7" type="ORF">IXC47_06800</name>
</gene>
<evidence type="ECO:0000256" key="4">
    <source>
        <dbReference type="ARBA" id="ARBA00022840"/>
    </source>
</evidence>
<dbReference type="NCBIfam" id="NF007739">
    <property type="entry name" value="PRK10419.1"/>
    <property type="match status" value="2"/>
</dbReference>
<keyword evidence="2" id="KW-1003">Cell membrane</keyword>
<dbReference type="SUPFAM" id="SSF52540">
    <property type="entry name" value="P-loop containing nucleoside triphosphate hydrolases"/>
    <property type="match status" value="2"/>
</dbReference>
<evidence type="ECO:0000256" key="5">
    <source>
        <dbReference type="SAM" id="MobiDB-lite"/>
    </source>
</evidence>
<name>A0ABS0ERB9_9BURK</name>
<dbReference type="InterPro" id="IPR017871">
    <property type="entry name" value="ABC_transporter-like_CS"/>
</dbReference>
<reference evidence="7 8" key="1">
    <citation type="submission" date="2020-11" db="EMBL/GenBank/DDBJ databases">
        <title>WGS of Herminiimonas contaminans strain Marseille-Q4544 isolated from planarians Schmidtea mediterranea.</title>
        <authorList>
            <person name="Kangale L."/>
        </authorList>
    </citation>
    <scope>NUCLEOTIDE SEQUENCE [LARGE SCALE GENOMIC DNA]</scope>
    <source>
        <strain evidence="7 8">Marseille-Q4544</strain>
    </source>
</reference>
<evidence type="ECO:0000313" key="7">
    <source>
        <dbReference type="EMBL" id="MBF8177381.1"/>
    </source>
</evidence>
<keyword evidence="8" id="KW-1185">Reference proteome</keyword>
<keyword evidence="2" id="KW-0472">Membrane</keyword>
<sequence length="579" mass="63378">MTSQLENGRRPLVEVENLHVQFGLGGPAVIKGISFALHRGECLALVGESGSGKSVTSRTLVGLTGHRSTLQADRLSFDGDDLRKFNERTWRDIRGRRIGFVMQDALGSLDPLRTVGAEVAEPLKLHGKWTRQERDEKVIALLRSVGIPEPESRLLQYPHQLSGGLRQRALIASAIACNPELLIADEPTTALDAAVQAQVLDLLESLRTPDKAMLVVSHDFAVVSRLADRVAVMWHGEIVEQGPLDAILHDPQHPYTKSLLSAVSSVQQRGPARQKIAVADDGHLATLPTELPPGVINTNPIAVEVNNLTKVFFAPDGSRRVAVSEVSFALRKGETVGIVGESGSGKTTLTRMVLGLETPNVGNVRLRDQIWSELSDAQQRAERKRIQVVFQDPLSSFDPRYTVERVLFEALGVAGYTNVAETRARAIELLQLVRLDPSFLQRRPIELSGGQRQRIAIARALAPEPEVLICDEPVSALDVSVQAQILDLLIDLKDRLGLSCLFISHDLGVIYRVSDRILVMKDGVVVESGGVREVFENPQHVYTQTLLSAIPQLGQRKRVAESTDIGSRESEKEGELDAA</sequence>
<evidence type="ECO:0000256" key="3">
    <source>
        <dbReference type="ARBA" id="ARBA00022741"/>
    </source>
</evidence>
<evidence type="ECO:0000313" key="8">
    <source>
        <dbReference type="Proteomes" id="UP000657372"/>
    </source>
</evidence>
<feature type="region of interest" description="Disordered" evidence="5">
    <location>
        <begin position="560"/>
        <end position="579"/>
    </location>
</feature>
<evidence type="ECO:0000259" key="6">
    <source>
        <dbReference type="PROSITE" id="PS50893"/>
    </source>
</evidence>
<evidence type="ECO:0000256" key="2">
    <source>
        <dbReference type="ARBA" id="ARBA00022475"/>
    </source>
</evidence>
<dbReference type="GO" id="GO:0005524">
    <property type="term" value="F:ATP binding"/>
    <property type="evidence" value="ECO:0007669"/>
    <property type="project" value="UniProtKB-KW"/>
</dbReference>
<dbReference type="PROSITE" id="PS50893">
    <property type="entry name" value="ABC_TRANSPORTER_2"/>
    <property type="match status" value="2"/>
</dbReference>
<dbReference type="SMART" id="SM00382">
    <property type="entry name" value="AAA"/>
    <property type="match status" value="2"/>
</dbReference>
<feature type="domain" description="ABC transporter" evidence="6">
    <location>
        <begin position="13"/>
        <end position="260"/>
    </location>
</feature>
<keyword evidence="4 7" id="KW-0067">ATP-binding</keyword>
<comment type="caution">
    <text evidence="7">The sequence shown here is derived from an EMBL/GenBank/DDBJ whole genome shotgun (WGS) entry which is preliminary data.</text>
</comment>
<protein>
    <submittedName>
        <fullName evidence="7">ABC transporter ATP-binding protein</fullName>
    </submittedName>
</protein>
<proteinExistence type="predicted"/>
<accession>A0ABS0ERB9</accession>
<dbReference type="InterPro" id="IPR050319">
    <property type="entry name" value="ABC_transp_ATP-bind"/>
</dbReference>
<dbReference type="InterPro" id="IPR003439">
    <property type="entry name" value="ABC_transporter-like_ATP-bd"/>
</dbReference>
<dbReference type="NCBIfam" id="NF008453">
    <property type="entry name" value="PRK11308.1"/>
    <property type="match status" value="2"/>
</dbReference>
<keyword evidence="1" id="KW-0813">Transport</keyword>
<organism evidence="7 8">
    <name type="scientific">Herminiimonas contaminans</name>
    <dbReference type="NCBI Taxonomy" id="1111140"/>
    <lineage>
        <taxon>Bacteria</taxon>
        <taxon>Pseudomonadati</taxon>
        <taxon>Pseudomonadota</taxon>
        <taxon>Betaproteobacteria</taxon>
        <taxon>Burkholderiales</taxon>
        <taxon>Oxalobacteraceae</taxon>
        <taxon>Herminiimonas</taxon>
    </lineage>
</organism>
<dbReference type="Pfam" id="PF08352">
    <property type="entry name" value="oligo_HPY"/>
    <property type="match status" value="2"/>
</dbReference>
<dbReference type="InterPro" id="IPR027417">
    <property type="entry name" value="P-loop_NTPase"/>
</dbReference>
<evidence type="ECO:0000256" key="1">
    <source>
        <dbReference type="ARBA" id="ARBA00022448"/>
    </source>
</evidence>
<dbReference type="PROSITE" id="PS00211">
    <property type="entry name" value="ABC_TRANSPORTER_1"/>
    <property type="match status" value="1"/>
</dbReference>
<dbReference type="Pfam" id="PF00005">
    <property type="entry name" value="ABC_tran"/>
    <property type="match status" value="2"/>
</dbReference>
<dbReference type="RefSeq" id="WP_195875099.1">
    <property type="nucleotide sequence ID" value="NZ_JADOEL010000004.1"/>
</dbReference>